<dbReference type="SUPFAM" id="SSF50630">
    <property type="entry name" value="Acid proteases"/>
    <property type="match status" value="1"/>
</dbReference>
<evidence type="ECO:0000256" key="4">
    <source>
        <dbReference type="ARBA" id="ARBA00022722"/>
    </source>
</evidence>
<dbReference type="Gene3D" id="2.40.70.10">
    <property type="entry name" value="Acid Proteases"/>
    <property type="match status" value="1"/>
</dbReference>
<evidence type="ECO:0000313" key="14">
    <source>
        <dbReference type="Proteomes" id="UP000683360"/>
    </source>
</evidence>
<feature type="domain" description="Integrase catalytic" evidence="12">
    <location>
        <begin position="929"/>
        <end position="1089"/>
    </location>
</feature>
<dbReference type="InterPro" id="IPR000953">
    <property type="entry name" value="Chromo/chromo_shadow_dom"/>
</dbReference>
<dbReference type="InterPro" id="IPR001969">
    <property type="entry name" value="Aspartic_peptidase_AS"/>
</dbReference>
<dbReference type="Gene3D" id="2.40.50.40">
    <property type="match status" value="1"/>
</dbReference>
<dbReference type="OrthoDB" id="427129at2759"/>
<dbReference type="GO" id="GO:0003676">
    <property type="term" value="F:nucleic acid binding"/>
    <property type="evidence" value="ECO:0007669"/>
    <property type="project" value="InterPro"/>
</dbReference>
<dbReference type="InterPro" id="IPR001995">
    <property type="entry name" value="Peptidase_A2_cat"/>
</dbReference>
<organism evidence="13 14">
    <name type="scientific">Mytilus edulis</name>
    <name type="common">Blue mussel</name>
    <dbReference type="NCBI Taxonomy" id="6550"/>
    <lineage>
        <taxon>Eukaryota</taxon>
        <taxon>Metazoa</taxon>
        <taxon>Spiralia</taxon>
        <taxon>Lophotrochozoa</taxon>
        <taxon>Mollusca</taxon>
        <taxon>Bivalvia</taxon>
        <taxon>Autobranchia</taxon>
        <taxon>Pteriomorphia</taxon>
        <taxon>Mytilida</taxon>
        <taxon>Mytiloidea</taxon>
        <taxon>Mytilidae</taxon>
        <taxon>Mytilinae</taxon>
        <taxon>Mytilus</taxon>
    </lineage>
</organism>
<keyword evidence="4" id="KW-0540">Nuclease</keyword>
<comment type="caution">
    <text evidence="13">The sequence shown here is derived from an EMBL/GenBank/DDBJ whole genome shotgun (WGS) entry which is preliminary data.</text>
</comment>
<keyword evidence="7" id="KW-0695">RNA-directed DNA polymerase</keyword>
<dbReference type="InterPro" id="IPR050951">
    <property type="entry name" value="Retrovirus_Pol_polyprotein"/>
</dbReference>
<dbReference type="FunFam" id="1.10.340.70:FF:000001">
    <property type="entry name" value="Retrovirus-related Pol polyprotein from transposon gypsy-like Protein"/>
    <property type="match status" value="1"/>
</dbReference>
<dbReference type="SUPFAM" id="SSF56672">
    <property type="entry name" value="DNA/RNA polymerases"/>
    <property type="match status" value="1"/>
</dbReference>
<dbReference type="InterPro" id="IPR021109">
    <property type="entry name" value="Peptidase_aspartic_dom_sf"/>
</dbReference>
<dbReference type="Pfam" id="PF17921">
    <property type="entry name" value="Integrase_H2C2"/>
    <property type="match status" value="1"/>
</dbReference>
<dbReference type="SUPFAM" id="SSF54160">
    <property type="entry name" value="Chromo domain-like"/>
    <property type="match status" value="1"/>
</dbReference>
<dbReference type="PROSITE" id="PS50013">
    <property type="entry name" value="CHROMO_2"/>
    <property type="match status" value="1"/>
</dbReference>
<dbReference type="GO" id="GO:0005634">
    <property type="term" value="C:nucleus"/>
    <property type="evidence" value="ECO:0007669"/>
    <property type="project" value="UniProtKB-SubCell"/>
</dbReference>
<dbReference type="PROSITE" id="PS00598">
    <property type="entry name" value="CHROMO_1"/>
    <property type="match status" value="1"/>
</dbReference>
<evidence type="ECO:0000256" key="5">
    <source>
        <dbReference type="ARBA" id="ARBA00022759"/>
    </source>
</evidence>
<gene>
    <name evidence="13" type="ORF">MEDL_41372</name>
</gene>
<evidence type="ECO:0008006" key="15">
    <source>
        <dbReference type="Google" id="ProtNLM"/>
    </source>
</evidence>
<dbReference type="CDD" id="cd00303">
    <property type="entry name" value="retropepsin_like"/>
    <property type="match status" value="1"/>
</dbReference>
<dbReference type="Pfam" id="PF13650">
    <property type="entry name" value="Asp_protease_2"/>
    <property type="match status" value="1"/>
</dbReference>
<dbReference type="InterPro" id="IPR023779">
    <property type="entry name" value="Chromodomain_CS"/>
</dbReference>
<name>A0A8S3T4B3_MYTED</name>
<evidence type="ECO:0000256" key="8">
    <source>
        <dbReference type="ARBA" id="ARBA00023242"/>
    </source>
</evidence>
<dbReference type="GO" id="GO:0003964">
    <property type="term" value="F:RNA-directed DNA polymerase activity"/>
    <property type="evidence" value="ECO:0007669"/>
    <property type="project" value="UniProtKB-KW"/>
</dbReference>
<dbReference type="GO" id="GO:0006508">
    <property type="term" value="P:proteolysis"/>
    <property type="evidence" value="ECO:0007669"/>
    <property type="project" value="InterPro"/>
</dbReference>
<dbReference type="SUPFAM" id="SSF53098">
    <property type="entry name" value="Ribonuclease H-like"/>
    <property type="match status" value="1"/>
</dbReference>
<dbReference type="GO" id="GO:0004190">
    <property type="term" value="F:aspartic-type endopeptidase activity"/>
    <property type="evidence" value="ECO:0007669"/>
    <property type="project" value="InterPro"/>
</dbReference>
<dbReference type="InterPro" id="IPR036397">
    <property type="entry name" value="RNaseH_sf"/>
</dbReference>
<dbReference type="PROSITE" id="PS50175">
    <property type="entry name" value="ASP_PROT_RETROV"/>
    <property type="match status" value="1"/>
</dbReference>
<keyword evidence="14" id="KW-1185">Reference proteome</keyword>
<dbReference type="InterPro" id="IPR005162">
    <property type="entry name" value="Retrotrans_gag_dom"/>
</dbReference>
<evidence type="ECO:0000313" key="13">
    <source>
        <dbReference type="EMBL" id="CAG2228436.1"/>
    </source>
</evidence>
<evidence type="ECO:0000256" key="3">
    <source>
        <dbReference type="ARBA" id="ARBA00022695"/>
    </source>
</evidence>
<dbReference type="InterPro" id="IPR001584">
    <property type="entry name" value="Integrase_cat-core"/>
</dbReference>
<dbReference type="InterPro" id="IPR041588">
    <property type="entry name" value="Integrase_H2C2"/>
</dbReference>
<dbReference type="Pfam" id="PF00385">
    <property type="entry name" value="Chromo"/>
    <property type="match status" value="1"/>
</dbReference>
<dbReference type="PANTHER" id="PTHR37984">
    <property type="entry name" value="PROTEIN CBG26694"/>
    <property type="match status" value="1"/>
</dbReference>
<evidence type="ECO:0000256" key="6">
    <source>
        <dbReference type="ARBA" id="ARBA00022801"/>
    </source>
</evidence>
<dbReference type="FunFam" id="3.30.420.10:FF:000032">
    <property type="entry name" value="Retrovirus-related Pol polyprotein from transposon 297-like Protein"/>
    <property type="match status" value="1"/>
</dbReference>
<dbReference type="PROSITE" id="PS00141">
    <property type="entry name" value="ASP_PROTEASE"/>
    <property type="match status" value="1"/>
</dbReference>
<reference evidence="13" key="1">
    <citation type="submission" date="2021-03" db="EMBL/GenBank/DDBJ databases">
        <authorList>
            <person name="Bekaert M."/>
        </authorList>
    </citation>
    <scope>NUCLEOTIDE SEQUENCE</scope>
</reference>
<dbReference type="GO" id="GO:0004519">
    <property type="term" value="F:endonuclease activity"/>
    <property type="evidence" value="ECO:0007669"/>
    <property type="project" value="UniProtKB-KW"/>
</dbReference>
<dbReference type="Proteomes" id="UP000683360">
    <property type="component" value="Unassembled WGS sequence"/>
</dbReference>
<dbReference type="SMART" id="SM00298">
    <property type="entry name" value="CHROMO"/>
    <property type="match status" value="1"/>
</dbReference>
<keyword evidence="2" id="KW-0808">Transferase</keyword>
<dbReference type="Pfam" id="PF17917">
    <property type="entry name" value="RT_RNaseH"/>
    <property type="match status" value="1"/>
</dbReference>
<dbReference type="CDD" id="cd09274">
    <property type="entry name" value="RNase_HI_RT_Ty3"/>
    <property type="match status" value="1"/>
</dbReference>
<feature type="domain" description="Chromo" evidence="10">
    <location>
        <begin position="1275"/>
        <end position="1331"/>
    </location>
</feature>
<protein>
    <recommendedName>
        <fullName evidence="15">Reverse transcriptase</fullName>
    </recommendedName>
</protein>
<dbReference type="InterPro" id="IPR023780">
    <property type="entry name" value="Chromo_domain"/>
</dbReference>
<evidence type="ECO:0000259" key="11">
    <source>
        <dbReference type="PROSITE" id="PS50175"/>
    </source>
</evidence>
<comment type="subcellular location">
    <subcellularLocation>
        <location evidence="1">Nucleus</location>
    </subcellularLocation>
</comment>
<proteinExistence type="predicted"/>
<dbReference type="InterPro" id="IPR012337">
    <property type="entry name" value="RNaseH-like_sf"/>
</dbReference>
<feature type="domain" description="Peptidase A2" evidence="11">
    <location>
        <begin position="342"/>
        <end position="425"/>
    </location>
</feature>
<keyword evidence="3" id="KW-0548">Nucleotidyltransferase</keyword>
<dbReference type="EMBL" id="CAJPWZ010001995">
    <property type="protein sequence ID" value="CAG2228436.1"/>
    <property type="molecule type" value="Genomic_DNA"/>
</dbReference>
<dbReference type="Pfam" id="PF03732">
    <property type="entry name" value="Retrotrans_gag"/>
    <property type="match status" value="1"/>
</dbReference>
<dbReference type="InterPro" id="IPR016197">
    <property type="entry name" value="Chromo-like_dom_sf"/>
</dbReference>
<evidence type="ECO:0000256" key="9">
    <source>
        <dbReference type="SAM" id="Coils"/>
    </source>
</evidence>
<sequence length="1331" mass="151152">MPGDEHKSAEASGGKLETKEPQLDELLITLNKMTHVMEINTKRGNSASNIAMDTFSGHPSEDAKQWLEKFEAWIVFNGWLQNVDKTVSAMQLKLEGNALSWFQALPNMTKQSTSALFKGFSDHFLSLHPTWMLEQQLYERSLSSGEGLEEYITDIQRRCKRLLKTDRETVTAFIRGLPASVRLFVIQKNPKDFKEAIQSARLAQESLAAFPSFDTGSNNIIQQTLKEQQEAIQLLTKSIQEMKAADDGARINSARERTNSNNKCQLCDRFGHQAKTCRLLNASTGHFARSKDGQFVRHEMNLDYNRPDVSDKYGTFDNNYVSMCQSSLLNNFINVNIGSLSMHAMIDTGADISVANPSILSKLDSVGINVVVKPSDKKVIITANDEHVEIVGTINVDLKVGDESSDVKFYLVPCLTPQLILGLDFLNHQGAVIDFNAQKISFDPRRVLIAKSDITVPPKSEVVIAAKIKGAQLPENVLGLASESLSLASRGLLAANSIAHPIKIKKNSNVGKFVCISRDDKLYDIKLENTQQVGGVNNKRDIDLPDVSRDLKVEERGQLNDLLRKYSDVFVNKEGQCENAFKLLREALISPPLLAYPDFDEPFQLYTDASSFALGAVLCQTQNGTERVICYSGRSLSKQEQQYGITEKECLALVYAVKKFDCYLRFTKFTAYVDHSALKWLLTLKEPTGKFARWIALLQSYSMEILYRPGTTHGNADGVSRREYENVTDQDMESLIDILPYGAVIDKTGNNVKIVKKHSPFVRNITDNDNIEIDNTTKESVNMFPMAQLKVEQRKDTYFKNIITFLESGELPENSKWRRNILTLQPFYFINDGILYHINKKYKRHCKDTEVTIQIAVPRKLVPVVLKETHDGLLSGHLGINRTIQRTQRSFFWPSIGSDVADWVKSCELCSQRKRPQKPTKSPISSMPIASQPFERVSTDILGPVSNSGKSKNQYVLVFICYLTKYVELIPLSDIKAPTIATAFLHNVVCRHGTPLFLHSDRGVNYLSNIVKETCKLLDIKKTQTTSYRPQCNGQSERMMSTIKDMLSKYIEDNSDWDRYIPFIQFAYNTSPSIDSTDYSPFFLVNGRHPKSFLDTHLPNMEVNVTAREYIVQTLENIEKARAVARENLQEHKTEMLNKANRNRENSNFSVGDIVYLYTPATTPNLSRKLRRPWTGPFYIVERLSKIHVRLRRKCDGKLLKTRVHVDRIKPGFVWTGEPRDPKPPPNELEPLEIHENDIPGDNFEQVEPEVQPSQVPINENVQDNINNNKDNNVFSIEKIIKKKKVGKKWTYRVKWLGYGSAENSWVEFEDLTPECQEYVKEMHNKIPSSK</sequence>
<evidence type="ECO:0000259" key="12">
    <source>
        <dbReference type="PROSITE" id="PS50994"/>
    </source>
</evidence>
<keyword evidence="5" id="KW-0255">Endonuclease</keyword>
<dbReference type="PROSITE" id="PS50994">
    <property type="entry name" value="INTEGRASE"/>
    <property type="match status" value="1"/>
</dbReference>
<keyword evidence="8" id="KW-0539">Nucleus</keyword>
<dbReference type="PANTHER" id="PTHR37984:SF5">
    <property type="entry name" value="PROTEIN NYNRIN-LIKE"/>
    <property type="match status" value="1"/>
</dbReference>
<dbReference type="InterPro" id="IPR041373">
    <property type="entry name" value="RT_RNaseH"/>
</dbReference>
<evidence type="ECO:0000259" key="10">
    <source>
        <dbReference type="PROSITE" id="PS50013"/>
    </source>
</evidence>
<feature type="coiled-coil region" evidence="9">
    <location>
        <begin position="1115"/>
        <end position="1146"/>
    </location>
</feature>
<dbReference type="Gene3D" id="1.10.340.70">
    <property type="match status" value="1"/>
</dbReference>
<keyword evidence="9" id="KW-0175">Coiled coil</keyword>
<dbReference type="GO" id="GO:0015074">
    <property type="term" value="P:DNA integration"/>
    <property type="evidence" value="ECO:0007669"/>
    <property type="project" value="InterPro"/>
</dbReference>
<evidence type="ECO:0000256" key="2">
    <source>
        <dbReference type="ARBA" id="ARBA00022679"/>
    </source>
</evidence>
<dbReference type="InterPro" id="IPR043502">
    <property type="entry name" value="DNA/RNA_pol_sf"/>
</dbReference>
<evidence type="ECO:0000256" key="1">
    <source>
        <dbReference type="ARBA" id="ARBA00004123"/>
    </source>
</evidence>
<dbReference type="Gene3D" id="3.30.420.10">
    <property type="entry name" value="Ribonuclease H-like superfamily/Ribonuclease H"/>
    <property type="match status" value="1"/>
</dbReference>
<accession>A0A8S3T4B3</accession>
<evidence type="ECO:0000256" key="7">
    <source>
        <dbReference type="ARBA" id="ARBA00022918"/>
    </source>
</evidence>
<dbReference type="Gene3D" id="3.10.20.370">
    <property type="match status" value="1"/>
</dbReference>
<dbReference type="FunFam" id="3.10.20.370:FF:000001">
    <property type="entry name" value="Retrovirus-related Pol polyprotein from transposon 17.6-like protein"/>
    <property type="match status" value="1"/>
</dbReference>
<keyword evidence="6" id="KW-0378">Hydrolase</keyword>